<evidence type="ECO:0000259" key="1">
    <source>
        <dbReference type="Pfam" id="PF01048"/>
    </source>
</evidence>
<organism evidence="2 3">
    <name type="scientific">Glutamicibacter arilaitensis</name>
    <dbReference type="NCBI Taxonomy" id="256701"/>
    <lineage>
        <taxon>Bacteria</taxon>
        <taxon>Bacillati</taxon>
        <taxon>Actinomycetota</taxon>
        <taxon>Actinomycetes</taxon>
        <taxon>Micrococcales</taxon>
        <taxon>Micrococcaceae</taxon>
        <taxon>Glutamicibacter</taxon>
    </lineage>
</organism>
<feature type="domain" description="Nucleoside phosphorylase" evidence="1">
    <location>
        <begin position="104"/>
        <end position="177"/>
    </location>
</feature>
<protein>
    <submittedName>
        <fullName evidence="2">Purine-nucleoside phosphorylase</fullName>
    </submittedName>
</protein>
<gene>
    <name evidence="2" type="ORF">CIK84_08195</name>
</gene>
<comment type="caution">
    <text evidence="2">The sequence shown here is derived from an EMBL/GenBank/DDBJ whole genome shotgun (WGS) entry which is preliminary data.</text>
</comment>
<dbReference type="RefSeq" id="WP_102598025.1">
    <property type="nucleotide sequence ID" value="NZ_JABUYH010000030.1"/>
</dbReference>
<dbReference type="GO" id="GO:0008782">
    <property type="term" value="F:adenosylhomocysteine nucleosidase activity"/>
    <property type="evidence" value="ECO:0007669"/>
    <property type="project" value="TreeGrafter"/>
</dbReference>
<dbReference type="Gene3D" id="3.40.50.1580">
    <property type="entry name" value="Nucleoside phosphorylase domain"/>
    <property type="match status" value="1"/>
</dbReference>
<dbReference type="GO" id="GO:0008930">
    <property type="term" value="F:methylthioadenosine nucleosidase activity"/>
    <property type="evidence" value="ECO:0007669"/>
    <property type="project" value="TreeGrafter"/>
</dbReference>
<dbReference type="EMBL" id="PNQX01000001">
    <property type="protein sequence ID" value="PMQ21511.1"/>
    <property type="molecule type" value="Genomic_DNA"/>
</dbReference>
<dbReference type="Pfam" id="PF01048">
    <property type="entry name" value="PNP_UDP_1"/>
    <property type="match status" value="1"/>
</dbReference>
<dbReference type="InterPro" id="IPR000845">
    <property type="entry name" value="Nucleoside_phosphorylase_d"/>
</dbReference>
<name>A0A2N7S5U1_9MICC</name>
<dbReference type="SUPFAM" id="SSF53167">
    <property type="entry name" value="Purine and uridine phosphorylases"/>
    <property type="match status" value="1"/>
</dbReference>
<dbReference type="GO" id="GO:0009116">
    <property type="term" value="P:nucleoside metabolic process"/>
    <property type="evidence" value="ECO:0007669"/>
    <property type="project" value="InterPro"/>
</dbReference>
<dbReference type="AlphaFoldDB" id="A0A2N7S5U1"/>
<evidence type="ECO:0000313" key="2">
    <source>
        <dbReference type="EMBL" id="PMQ21511.1"/>
    </source>
</evidence>
<dbReference type="InterPro" id="IPR035994">
    <property type="entry name" value="Nucleoside_phosphorylase_sf"/>
</dbReference>
<dbReference type="PANTHER" id="PTHR46832:SF1">
    <property type="entry name" value="5'-METHYLTHIOADENOSINE_S-ADENOSYLHOMOCYSTEINE NUCLEOSIDASE"/>
    <property type="match status" value="1"/>
</dbReference>
<reference evidence="2 3" key="1">
    <citation type="journal article" date="2017" name="Elife">
        <title>Extensive horizontal gene transfer in cheese-associated bacteria.</title>
        <authorList>
            <person name="Bonham K.S."/>
            <person name="Wolfe B.E."/>
            <person name="Dutton R.J."/>
        </authorList>
    </citation>
    <scope>NUCLEOTIDE SEQUENCE [LARGE SCALE GENOMIC DNA]</scope>
    <source>
        <strain evidence="2 3">JB182</strain>
    </source>
</reference>
<dbReference type="Proteomes" id="UP000235739">
    <property type="component" value="Unassembled WGS sequence"/>
</dbReference>
<dbReference type="GO" id="GO:0005829">
    <property type="term" value="C:cytosol"/>
    <property type="evidence" value="ECO:0007669"/>
    <property type="project" value="TreeGrafter"/>
</dbReference>
<sequence length="186" mass="20060">MSDQKSLLVFAHADEAVAFADVEHLISGVGKVNASVALAGALASGDIKNVVVLGTAGVVGHAGEDRPSLDTIYQITKLIQHDFPLPSADVDPTGEVLLPDNKVTMATGDVFVSDDEQRIHIKSLGASLVDMEGYAYASICQRFNVPLQIFKIPSDYADDSASIDEWDEIAKQKSVQLREFYDKHLS</sequence>
<proteinExistence type="predicted"/>
<evidence type="ECO:0000313" key="3">
    <source>
        <dbReference type="Proteomes" id="UP000235739"/>
    </source>
</evidence>
<dbReference type="GO" id="GO:0019284">
    <property type="term" value="P:L-methionine salvage from S-adenosylmethionine"/>
    <property type="evidence" value="ECO:0007669"/>
    <property type="project" value="TreeGrafter"/>
</dbReference>
<accession>A0A2N7S5U1</accession>
<dbReference type="PANTHER" id="PTHR46832">
    <property type="entry name" value="5'-METHYLTHIOADENOSINE/S-ADENOSYLHOMOCYSTEINE NUCLEOSIDASE"/>
    <property type="match status" value="1"/>
</dbReference>